<reference evidence="1" key="1">
    <citation type="submission" date="2014-11" db="EMBL/GenBank/DDBJ databases">
        <authorList>
            <person name="Amaro Gonzalez C."/>
        </authorList>
    </citation>
    <scope>NUCLEOTIDE SEQUENCE</scope>
</reference>
<evidence type="ECO:0000313" key="1">
    <source>
        <dbReference type="EMBL" id="JAH06105.1"/>
    </source>
</evidence>
<proteinExistence type="predicted"/>
<organism evidence="1">
    <name type="scientific">Anguilla anguilla</name>
    <name type="common">European freshwater eel</name>
    <name type="synonym">Muraena anguilla</name>
    <dbReference type="NCBI Taxonomy" id="7936"/>
    <lineage>
        <taxon>Eukaryota</taxon>
        <taxon>Metazoa</taxon>
        <taxon>Chordata</taxon>
        <taxon>Craniata</taxon>
        <taxon>Vertebrata</taxon>
        <taxon>Euteleostomi</taxon>
        <taxon>Actinopterygii</taxon>
        <taxon>Neopterygii</taxon>
        <taxon>Teleostei</taxon>
        <taxon>Anguilliformes</taxon>
        <taxon>Anguillidae</taxon>
        <taxon>Anguilla</taxon>
    </lineage>
</organism>
<reference evidence="1" key="2">
    <citation type="journal article" date="2015" name="Fish Shellfish Immunol.">
        <title>Early steps in the European eel (Anguilla anguilla)-Vibrio vulnificus interaction in the gills: Role of the RtxA13 toxin.</title>
        <authorList>
            <person name="Callol A."/>
            <person name="Pajuelo D."/>
            <person name="Ebbesson L."/>
            <person name="Teles M."/>
            <person name="MacKenzie S."/>
            <person name="Amaro C."/>
        </authorList>
    </citation>
    <scope>NUCLEOTIDE SEQUENCE</scope>
</reference>
<sequence>MYKKHIHFLLQTTTPESY</sequence>
<protein>
    <submittedName>
        <fullName evidence="1">Uncharacterized protein</fullName>
    </submittedName>
</protein>
<accession>A0A0E9PPU5</accession>
<dbReference type="AlphaFoldDB" id="A0A0E9PPU5"/>
<dbReference type="EMBL" id="GBXM01102472">
    <property type="protein sequence ID" value="JAH06105.1"/>
    <property type="molecule type" value="Transcribed_RNA"/>
</dbReference>
<name>A0A0E9PPU5_ANGAN</name>